<evidence type="ECO:0000256" key="2">
    <source>
        <dbReference type="ARBA" id="ARBA00023136"/>
    </source>
</evidence>
<name>A0A9W6P5H2_9ACTN</name>
<proteinExistence type="predicted"/>
<organism evidence="8 9">
    <name type="scientific">Nocardiopsis ansamitocini</name>
    <dbReference type="NCBI Taxonomy" id="1670832"/>
    <lineage>
        <taxon>Bacteria</taxon>
        <taxon>Bacillati</taxon>
        <taxon>Actinomycetota</taxon>
        <taxon>Actinomycetes</taxon>
        <taxon>Streptosporangiales</taxon>
        <taxon>Nocardiopsidaceae</taxon>
        <taxon>Nocardiopsis</taxon>
    </lineage>
</organism>
<dbReference type="PRINTS" id="PR01021">
    <property type="entry name" value="OMPADOMAIN"/>
</dbReference>
<feature type="chain" id="PRO_5040889442" description="OmpA-like domain-containing protein" evidence="6">
    <location>
        <begin position="34"/>
        <end position="349"/>
    </location>
</feature>
<dbReference type="SUPFAM" id="SSF103088">
    <property type="entry name" value="OmpA-like"/>
    <property type="match status" value="1"/>
</dbReference>
<dbReference type="InterPro" id="IPR006664">
    <property type="entry name" value="OMP_bac"/>
</dbReference>
<dbReference type="PROSITE" id="PS51123">
    <property type="entry name" value="OMPA_2"/>
    <property type="match status" value="1"/>
</dbReference>
<feature type="compositionally biased region" description="Polar residues" evidence="5">
    <location>
        <begin position="275"/>
        <end position="292"/>
    </location>
</feature>
<reference evidence="8" key="1">
    <citation type="submission" date="2023-02" db="EMBL/GenBank/DDBJ databases">
        <title>Nocardiopsis ansamitocini NBRC 112285.</title>
        <authorList>
            <person name="Ichikawa N."/>
            <person name="Sato H."/>
            <person name="Tonouchi N."/>
        </authorList>
    </citation>
    <scope>NUCLEOTIDE SEQUENCE</scope>
    <source>
        <strain evidence="8">NBRC 112285</strain>
    </source>
</reference>
<feature type="region of interest" description="Disordered" evidence="5">
    <location>
        <begin position="31"/>
        <end position="67"/>
    </location>
</feature>
<comment type="caution">
    <text evidence="8">The sequence shown here is derived from an EMBL/GenBank/DDBJ whole genome shotgun (WGS) entry which is preliminary data.</text>
</comment>
<evidence type="ECO:0000256" key="3">
    <source>
        <dbReference type="ARBA" id="ARBA00023237"/>
    </source>
</evidence>
<dbReference type="Proteomes" id="UP001165092">
    <property type="component" value="Unassembled WGS sequence"/>
</dbReference>
<dbReference type="InterPro" id="IPR036737">
    <property type="entry name" value="OmpA-like_sf"/>
</dbReference>
<dbReference type="GO" id="GO:0009279">
    <property type="term" value="C:cell outer membrane"/>
    <property type="evidence" value="ECO:0007669"/>
    <property type="project" value="UniProtKB-SubCell"/>
</dbReference>
<dbReference type="PANTHER" id="PTHR30329:SF21">
    <property type="entry name" value="LIPOPROTEIN YIAD-RELATED"/>
    <property type="match status" value="1"/>
</dbReference>
<dbReference type="PROSITE" id="PS51257">
    <property type="entry name" value="PROKAR_LIPOPROTEIN"/>
    <property type="match status" value="1"/>
</dbReference>
<dbReference type="CDD" id="cd07185">
    <property type="entry name" value="OmpA_C-like"/>
    <property type="match status" value="1"/>
</dbReference>
<keyword evidence="9" id="KW-1185">Reference proteome</keyword>
<evidence type="ECO:0000256" key="6">
    <source>
        <dbReference type="SAM" id="SignalP"/>
    </source>
</evidence>
<sequence>MDRPPPAPGALRAAGLCLPIALSAILLSGCVSGTDDPTPPPESEGSAAPDGEAPTEARDPIATSSYNASAEGSDLRFDLYSLERHGDAMAVLSLAVTNDGSENAFVMHSLTELGGQASAPDGVSLVDTEAQKRYMPLKLTDGTTCHCSSWAGSESLAPGATIETWVAFPAPPPEVEQVVVTTPVTPDFLDVPITTAAAPDDAIAEAPVAEPRILDIRAFEDDIDGGSSRSESGDETQVLLSSDVLFELNESALTPDADEALSLVAEEIDASSATNVQIDGYTDNSGNDSINGPLSKDRASAVEEKLDRLVTRNGITFKATGHGSSDPVGDNATNEGREKNRRVTITFAK</sequence>
<feature type="signal peptide" evidence="6">
    <location>
        <begin position="1"/>
        <end position="33"/>
    </location>
</feature>
<evidence type="ECO:0000313" key="9">
    <source>
        <dbReference type="Proteomes" id="UP001165092"/>
    </source>
</evidence>
<evidence type="ECO:0000313" key="8">
    <source>
        <dbReference type="EMBL" id="GLU47759.1"/>
    </source>
</evidence>
<dbReference type="InterPro" id="IPR006665">
    <property type="entry name" value="OmpA-like"/>
</dbReference>
<protein>
    <recommendedName>
        <fullName evidence="7">OmpA-like domain-containing protein</fullName>
    </recommendedName>
</protein>
<feature type="region of interest" description="Disordered" evidence="5">
    <location>
        <begin position="317"/>
        <end position="349"/>
    </location>
</feature>
<evidence type="ECO:0000256" key="4">
    <source>
        <dbReference type="PROSITE-ProRule" id="PRU00473"/>
    </source>
</evidence>
<evidence type="ECO:0000259" key="7">
    <source>
        <dbReference type="PROSITE" id="PS51123"/>
    </source>
</evidence>
<evidence type="ECO:0000256" key="5">
    <source>
        <dbReference type="SAM" id="MobiDB-lite"/>
    </source>
</evidence>
<dbReference type="PANTHER" id="PTHR30329">
    <property type="entry name" value="STATOR ELEMENT OF FLAGELLAR MOTOR COMPLEX"/>
    <property type="match status" value="1"/>
</dbReference>
<dbReference type="EMBL" id="BSQG01000003">
    <property type="protein sequence ID" value="GLU47759.1"/>
    <property type="molecule type" value="Genomic_DNA"/>
</dbReference>
<keyword evidence="6" id="KW-0732">Signal</keyword>
<dbReference type="InterPro" id="IPR050330">
    <property type="entry name" value="Bact_OuterMem_StrucFunc"/>
</dbReference>
<dbReference type="Gene3D" id="3.30.1330.60">
    <property type="entry name" value="OmpA-like domain"/>
    <property type="match status" value="1"/>
</dbReference>
<comment type="subcellular location">
    <subcellularLocation>
        <location evidence="1">Cell outer membrane</location>
    </subcellularLocation>
</comment>
<keyword evidence="2 4" id="KW-0472">Membrane</keyword>
<gene>
    <name evidence="8" type="ORF">Nans01_21100</name>
</gene>
<dbReference type="AlphaFoldDB" id="A0A9W6P5H2"/>
<accession>A0A9W6P5H2</accession>
<keyword evidence="3" id="KW-0998">Cell outer membrane</keyword>
<feature type="region of interest" description="Disordered" evidence="5">
    <location>
        <begin position="275"/>
        <end position="298"/>
    </location>
</feature>
<dbReference type="Pfam" id="PF00691">
    <property type="entry name" value="OmpA"/>
    <property type="match status" value="1"/>
</dbReference>
<dbReference type="RefSeq" id="WP_285759000.1">
    <property type="nucleotide sequence ID" value="NZ_BSQG01000003.1"/>
</dbReference>
<evidence type="ECO:0000256" key="1">
    <source>
        <dbReference type="ARBA" id="ARBA00004442"/>
    </source>
</evidence>
<feature type="domain" description="OmpA-like" evidence="7">
    <location>
        <begin position="233"/>
        <end position="349"/>
    </location>
</feature>